<feature type="transmembrane region" description="Helical" evidence="4">
    <location>
        <begin position="49"/>
        <end position="70"/>
    </location>
</feature>
<comment type="caution">
    <text evidence="6">The sequence shown here is derived from an EMBL/GenBank/DDBJ whole genome shotgun (WGS) entry which is preliminary data.</text>
</comment>
<gene>
    <name evidence="5" type="ORF">R3P94_19785</name>
    <name evidence="6" type="ORF">R3Q15_07780</name>
</gene>
<dbReference type="PANTHER" id="PTHR37042:SF4">
    <property type="entry name" value="OUTER MEMBRANE PROTEIN RV1973"/>
    <property type="match status" value="1"/>
</dbReference>
<dbReference type="Proteomes" id="UP001185779">
    <property type="component" value="Unassembled WGS sequence"/>
</dbReference>
<evidence type="ECO:0000313" key="8">
    <source>
        <dbReference type="Proteomes" id="UP001185922"/>
    </source>
</evidence>
<accession>A0AAE4UAC3</accession>
<dbReference type="EMBL" id="JAWLKI010000029">
    <property type="protein sequence ID" value="MDV6309511.1"/>
    <property type="molecule type" value="Genomic_DNA"/>
</dbReference>
<dbReference type="AlphaFoldDB" id="A0AAE4UAC3"/>
<feature type="region of interest" description="Disordered" evidence="3">
    <location>
        <begin position="20"/>
        <end position="39"/>
    </location>
</feature>
<sequence length="205" mass="21249">MATDTTTRTAAAGTAAADADGTADVSSTGTASAARTAPLTRKPAGRGTIVTGVLASLLLGATALAGFFGYQYATTDSSATSPEASAEAIDTAKDYAIKLSSFDYRDLNKNRDAITAMSTDDFAAKYSEMVTALSQIVTDGKGESTAEVSHAAVEKIDGSSATVILFADQKARNVVSPDGKTQPYRMVVTLDRSGDRWLVDNVETK</sequence>
<dbReference type="RefSeq" id="WP_006437081.1">
    <property type="nucleotide sequence ID" value="NZ_CP091855.1"/>
</dbReference>
<keyword evidence="4" id="KW-1133">Transmembrane helix</keyword>
<dbReference type="PANTHER" id="PTHR37042">
    <property type="entry name" value="OUTER MEMBRANE PROTEIN RV1973"/>
    <property type="match status" value="1"/>
</dbReference>
<reference evidence="6 7" key="1">
    <citation type="submission" date="2023-10" db="EMBL/GenBank/DDBJ databases">
        <title>Development of a sustainable strategy for remediation of hydrocarbon-contaminated territories based on the waste exchange concept.</title>
        <authorList>
            <person name="Krivoruchko A."/>
        </authorList>
    </citation>
    <scope>NUCLEOTIDE SEQUENCE</scope>
    <source>
        <strain evidence="5 7">IEGM 1266</strain>
        <strain evidence="6">IEGM 1279</strain>
    </source>
</reference>
<evidence type="ECO:0000256" key="1">
    <source>
        <dbReference type="ARBA" id="ARBA00004370"/>
    </source>
</evidence>
<evidence type="ECO:0000256" key="2">
    <source>
        <dbReference type="ARBA" id="ARBA00023136"/>
    </source>
</evidence>
<proteinExistence type="predicted"/>
<evidence type="ECO:0000313" key="5">
    <source>
        <dbReference type="EMBL" id="MDV6309511.1"/>
    </source>
</evidence>
<evidence type="ECO:0000313" key="6">
    <source>
        <dbReference type="EMBL" id="MDV6311792.1"/>
    </source>
</evidence>
<dbReference type="GeneID" id="77171865"/>
<evidence type="ECO:0000256" key="4">
    <source>
        <dbReference type="SAM" id="Phobius"/>
    </source>
</evidence>
<dbReference type="GO" id="GO:0016020">
    <property type="term" value="C:membrane"/>
    <property type="evidence" value="ECO:0007669"/>
    <property type="project" value="UniProtKB-SubCell"/>
</dbReference>
<keyword evidence="4" id="KW-0812">Transmembrane</keyword>
<protein>
    <recommendedName>
        <fullName evidence="9">Mce-associated membrane protein</fullName>
    </recommendedName>
</protein>
<comment type="subcellular location">
    <subcellularLocation>
        <location evidence="1">Membrane</location>
    </subcellularLocation>
</comment>
<evidence type="ECO:0000256" key="3">
    <source>
        <dbReference type="SAM" id="MobiDB-lite"/>
    </source>
</evidence>
<organism evidence="6 8">
    <name type="scientific">Gordonia amicalis</name>
    <dbReference type="NCBI Taxonomy" id="89053"/>
    <lineage>
        <taxon>Bacteria</taxon>
        <taxon>Bacillati</taxon>
        <taxon>Actinomycetota</taxon>
        <taxon>Actinomycetes</taxon>
        <taxon>Mycobacteriales</taxon>
        <taxon>Gordoniaceae</taxon>
        <taxon>Gordonia</taxon>
    </lineage>
</organism>
<keyword evidence="2 4" id="KW-0472">Membrane</keyword>
<name>A0AAE4UAC3_9ACTN</name>
<evidence type="ECO:0000313" key="7">
    <source>
        <dbReference type="Proteomes" id="UP001185779"/>
    </source>
</evidence>
<evidence type="ECO:0008006" key="9">
    <source>
        <dbReference type="Google" id="ProtNLM"/>
    </source>
</evidence>
<dbReference type="Proteomes" id="UP001185922">
    <property type="component" value="Unassembled WGS sequence"/>
</dbReference>
<dbReference type="EMBL" id="JAWLKH010000005">
    <property type="protein sequence ID" value="MDV6311792.1"/>
    <property type="molecule type" value="Genomic_DNA"/>
</dbReference>
<feature type="compositionally biased region" description="Low complexity" evidence="3">
    <location>
        <begin position="20"/>
        <end position="37"/>
    </location>
</feature>
<keyword evidence="7" id="KW-1185">Reference proteome</keyword>